<protein>
    <recommendedName>
        <fullName evidence="1">diguanylate cyclase</fullName>
        <ecNumber evidence="1">2.7.7.65</ecNumber>
    </recommendedName>
</protein>
<dbReference type="InterPro" id="IPR035965">
    <property type="entry name" value="PAS-like_dom_sf"/>
</dbReference>
<evidence type="ECO:0000313" key="6">
    <source>
        <dbReference type="Proteomes" id="UP001595722"/>
    </source>
</evidence>
<dbReference type="EMBL" id="JBHRYB010000008">
    <property type="protein sequence ID" value="MFC3680494.1"/>
    <property type="molecule type" value="Genomic_DNA"/>
</dbReference>
<keyword evidence="2" id="KW-0472">Membrane</keyword>
<dbReference type="PANTHER" id="PTHR45138">
    <property type="entry name" value="REGULATORY COMPONENTS OF SENSORY TRANSDUCTION SYSTEM"/>
    <property type="match status" value="1"/>
</dbReference>
<feature type="domain" description="PAS" evidence="3">
    <location>
        <begin position="224"/>
        <end position="277"/>
    </location>
</feature>
<keyword evidence="2" id="KW-0812">Transmembrane</keyword>
<dbReference type="SUPFAM" id="SSF55785">
    <property type="entry name" value="PYP-like sensor domain (PAS domain)"/>
    <property type="match status" value="1"/>
</dbReference>
<dbReference type="PROSITE" id="PS50112">
    <property type="entry name" value="PAS"/>
    <property type="match status" value="1"/>
</dbReference>
<feature type="domain" description="GGDEF" evidence="4">
    <location>
        <begin position="380"/>
        <end position="514"/>
    </location>
</feature>
<dbReference type="SUPFAM" id="SSF55073">
    <property type="entry name" value="Nucleotide cyclase"/>
    <property type="match status" value="1"/>
</dbReference>
<dbReference type="InterPro" id="IPR000014">
    <property type="entry name" value="PAS"/>
</dbReference>
<gene>
    <name evidence="5" type="ORF">ACFOMG_10340</name>
</gene>
<dbReference type="InterPro" id="IPR013767">
    <property type="entry name" value="PAS_fold"/>
</dbReference>
<dbReference type="InterPro" id="IPR050469">
    <property type="entry name" value="Diguanylate_Cyclase"/>
</dbReference>
<evidence type="ECO:0000256" key="2">
    <source>
        <dbReference type="SAM" id="Phobius"/>
    </source>
</evidence>
<keyword evidence="2" id="KW-1133">Transmembrane helix</keyword>
<feature type="transmembrane region" description="Helical" evidence="2">
    <location>
        <begin position="199"/>
        <end position="219"/>
    </location>
</feature>
<evidence type="ECO:0000313" key="5">
    <source>
        <dbReference type="EMBL" id="MFC3680494.1"/>
    </source>
</evidence>
<dbReference type="Pfam" id="PF00989">
    <property type="entry name" value="PAS"/>
    <property type="match status" value="1"/>
</dbReference>
<accession>A0ABV7VTH3</accession>
<keyword evidence="5" id="KW-0808">Transferase</keyword>
<dbReference type="EC" id="2.7.7.65" evidence="1"/>
<dbReference type="InterPro" id="IPR029787">
    <property type="entry name" value="Nucleotide_cyclase"/>
</dbReference>
<dbReference type="GO" id="GO:0052621">
    <property type="term" value="F:diguanylate cyclase activity"/>
    <property type="evidence" value="ECO:0007669"/>
    <property type="project" value="UniProtKB-EC"/>
</dbReference>
<evidence type="ECO:0000256" key="1">
    <source>
        <dbReference type="ARBA" id="ARBA00012528"/>
    </source>
</evidence>
<dbReference type="CDD" id="cd01949">
    <property type="entry name" value="GGDEF"/>
    <property type="match status" value="1"/>
</dbReference>
<dbReference type="Proteomes" id="UP001595722">
    <property type="component" value="Unassembled WGS sequence"/>
</dbReference>
<dbReference type="InterPro" id="IPR000160">
    <property type="entry name" value="GGDEF_dom"/>
</dbReference>
<comment type="caution">
    <text evidence="5">The sequence shown here is derived from an EMBL/GenBank/DDBJ whole genome shotgun (WGS) entry which is preliminary data.</text>
</comment>
<dbReference type="NCBIfam" id="TIGR00229">
    <property type="entry name" value="sensory_box"/>
    <property type="match status" value="1"/>
</dbReference>
<dbReference type="PANTHER" id="PTHR45138:SF24">
    <property type="entry name" value="DIGUANYLATE CYCLASE DGCC-RELATED"/>
    <property type="match status" value="1"/>
</dbReference>
<evidence type="ECO:0000259" key="4">
    <source>
        <dbReference type="PROSITE" id="PS50887"/>
    </source>
</evidence>
<dbReference type="InterPro" id="IPR043128">
    <property type="entry name" value="Rev_trsase/Diguanyl_cyclase"/>
</dbReference>
<reference evidence="6" key="1">
    <citation type="journal article" date="2019" name="Int. J. Syst. Evol. Microbiol.">
        <title>The Global Catalogue of Microorganisms (GCM) 10K type strain sequencing project: providing services to taxonomists for standard genome sequencing and annotation.</title>
        <authorList>
            <consortium name="The Broad Institute Genomics Platform"/>
            <consortium name="The Broad Institute Genome Sequencing Center for Infectious Disease"/>
            <person name="Wu L."/>
            <person name="Ma J."/>
        </authorList>
    </citation>
    <scope>NUCLEOTIDE SEQUENCE [LARGE SCALE GENOMIC DNA]</scope>
    <source>
        <strain evidence="6">KCTC 42424</strain>
    </source>
</reference>
<dbReference type="PROSITE" id="PS50887">
    <property type="entry name" value="GGDEF"/>
    <property type="match status" value="1"/>
</dbReference>
<dbReference type="CDD" id="cd00130">
    <property type="entry name" value="PAS"/>
    <property type="match status" value="1"/>
</dbReference>
<dbReference type="SMART" id="SM00091">
    <property type="entry name" value="PAS"/>
    <property type="match status" value="1"/>
</dbReference>
<dbReference type="Gene3D" id="3.30.450.20">
    <property type="entry name" value="PAS domain"/>
    <property type="match status" value="1"/>
</dbReference>
<keyword evidence="5" id="KW-0548">Nucleotidyltransferase</keyword>
<dbReference type="Gene3D" id="3.30.70.270">
    <property type="match status" value="1"/>
</dbReference>
<dbReference type="SMART" id="SM00267">
    <property type="entry name" value="GGDEF"/>
    <property type="match status" value="1"/>
</dbReference>
<sequence length="527" mass="59703">MKQKHFKHKADRAALLRINLILITLLLATAALLMITFQTNRDIHQLNTEWKKYSALTRNKYDSLNELRAAIGYSGFIHHFKNYVIRRDPSYLLAAQQEMMLSQQLLSQYQQYPMSEREQQYLQQLIQVIDRYASRLQSIRHNQASQQSVAQLDDQVRVDDSPAAFALSQLAQLLSLEHNQVEQQTSELMIIAERRLSQLSYLGVPVLVILCIYCGLLIYRLSHSQADLEALFEMIPDGFLVADSDGQIVKSNPRLAEMFGYQPDELQQKRVEDLVDPHFAKQHQQLRQRFSGEGGLRMMAQNGELFKGVDKNGEPLPLDIAISSLSLAGIPHSIAIVRCKKKELALKQRSETDYLTNTLNRMGIDRLFATEIERCSRYRHALSLLLVDIDHFKHINDQLGHLAGDAIIMVVADLLKKESRPSDLVGRWGGDEFCIVCPETSAREANGLALRLRQRLATSRAIAPLINKPITLSIGITELQQDENETPETLFARADEALYSAKDNGRDQIVLCPASASDRPLADPDSH</sequence>
<dbReference type="NCBIfam" id="TIGR00254">
    <property type="entry name" value="GGDEF"/>
    <property type="match status" value="1"/>
</dbReference>
<keyword evidence="6" id="KW-1185">Reference proteome</keyword>
<name>A0ABV7VTH3_9GAMM</name>
<evidence type="ECO:0000259" key="3">
    <source>
        <dbReference type="PROSITE" id="PS50112"/>
    </source>
</evidence>
<dbReference type="Pfam" id="PF00990">
    <property type="entry name" value="GGDEF"/>
    <property type="match status" value="1"/>
</dbReference>
<feature type="transmembrane region" description="Helical" evidence="2">
    <location>
        <begin position="20"/>
        <end position="37"/>
    </location>
</feature>
<dbReference type="RefSeq" id="WP_376866471.1">
    <property type="nucleotide sequence ID" value="NZ_JBHRYB010000008.1"/>
</dbReference>
<organism evidence="5 6">
    <name type="scientific">Bacterioplanoides pacificum</name>
    <dbReference type="NCBI Taxonomy" id="1171596"/>
    <lineage>
        <taxon>Bacteria</taxon>
        <taxon>Pseudomonadati</taxon>
        <taxon>Pseudomonadota</taxon>
        <taxon>Gammaproteobacteria</taxon>
        <taxon>Oceanospirillales</taxon>
        <taxon>Oceanospirillaceae</taxon>
        <taxon>Bacterioplanoides</taxon>
    </lineage>
</organism>
<proteinExistence type="predicted"/>